<dbReference type="Pfam" id="PF16945">
    <property type="entry name" value="Phage_r1t_holin"/>
    <property type="match status" value="1"/>
</dbReference>
<dbReference type="AlphaFoldDB" id="A0A841FMU2"/>
<organism evidence="1 2">
    <name type="scientific">Phytomonospora endophytica</name>
    <dbReference type="NCBI Taxonomy" id="714109"/>
    <lineage>
        <taxon>Bacteria</taxon>
        <taxon>Bacillati</taxon>
        <taxon>Actinomycetota</taxon>
        <taxon>Actinomycetes</taxon>
        <taxon>Micromonosporales</taxon>
        <taxon>Micromonosporaceae</taxon>
        <taxon>Phytomonospora</taxon>
    </lineage>
</organism>
<protein>
    <recommendedName>
        <fullName evidence="3">Holin</fullName>
    </recommendedName>
</protein>
<evidence type="ECO:0000313" key="1">
    <source>
        <dbReference type="EMBL" id="MBB6037436.1"/>
    </source>
</evidence>
<dbReference type="EMBL" id="JACHGT010000012">
    <property type="protein sequence ID" value="MBB6037436.1"/>
    <property type="molecule type" value="Genomic_DNA"/>
</dbReference>
<evidence type="ECO:0000313" key="2">
    <source>
        <dbReference type="Proteomes" id="UP000548476"/>
    </source>
</evidence>
<comment type="caution">
    <text evidence="1">The sequence shown here is derived from an EMBL/GenBank/DDBJ whole genome shotgun (WGS) entry which is preliminary data.</text>
</comment>
<dbReference type="Proteomes" id="UP000548476">
    <property type="component" value="Unassembled WGS sequence"/>
</dbReference>
<gene>
    <name evidence="1" type="ORF">HNR73_005312</name>
</gene>
<sequence>MWTWTFWKQALERAIKTAAQVGAALLGVAGLGILDVDWKSIGSVVALAIVASFLTSIATSEVGQANSPSAVAVNPAAPAPAPTVVLPTPAPVAPAVVADDADGDAVPAPAPAE</sequence>
<proteinExistence type="predicted"/>
<reference evidence="1 2" key="1">
    <citation type="submission" date="2020-08" db="EMBL/GenBank/DDBJ databases">
        <title>Genomic Encyclopedia of Type Strains, Phase IV (KMG-IV): sequencing the most valuable type-strain genomes for metagenomic binning, comparative biology and taxonomic classification.</title>
        <authorList>
            <person name="Goeker M."/>
        </authorList>
    </citation>
    <scope>NUCLEOTIDE SEQUENCE [LARGE SCALE GENOMIC DNA]</scope>
    <source>
        <strain evidence="1 2">YIM 65646</strain>
    </source>
</reference>
<name>A0A841FMU2_9ACTN</name>
<accession>A0A841FMU2</accession>
<keyword evidence="2" id="KW-1185">Reference proteome</keyword>
<evidence type="ECO:0008006" key="3">
    <source>
        <dbReference type="Google" id="ProtNLM"/>
    </source>
</evidence>
<dbReference type="RefSeq" id="WP_184790252.1">
    <property type="nucleotide sequence ID" value="NZ_BONT01000092.1"/>
</dbReference>
<dbReference type="InterPro" id="IPR020109">
    <property type="entry name" value="Holin_r1t"/>
</dbReference>